<keyword evidence="4 6" id="KW-0472">Membrane</keyword>
<keyword evidence="3 6" id="KW-1133">Transmembrane helix</keyword>
<comment type="subcellular location">
    <subcellularLocation>
        <location evidence="1">Cell membrane</location>
        <topology evidence="1">Multi-pass membrane protein</topology>
    </subcellularLocation>
</comment>
<evidence type="ECO:0000256" key="3">
    <source>
        <dbReference type="ARBA" id="ARBA00022989"/>
    </source>
</evidence>
<dbReference type="SUPFAM" id="SSF144083">
    <property type="entry name" value="Magnesium transport protein CorA, transmembrane region"/>
    <property type="match status" value="1"/>
</dbReference>
<dbReference type="InterPro" id="IPR002523">
    <property type="entry name" value="MgTranspt_CorA/ZnTranspt_ZntB"/>
</dbReference>
<evidence type="ECO:0000256" key="2">
    <source>
        <dbReference type="ARBA" id="ARBA00022692"/>
    </source>
</evidence>
<proteinExistence type="predicted"/>
<keyword evidence="8" id="KW-1185">Reference proteome</keyword>
<evidence type="ECO:0000256" key="1">
    <source>
        <dbReference type="ARBA" id="ARBA00004651"/>
    </source>
</evidence>
<evidence type="ECO:0000256" key="6">
    <source>
        <dbReference type="SAM" id="Phobius"/>
    </source>
</evidence>
<evidence type="ECO:0000313" key="8">
    <source>
        <dbReference type="Proteomes" id="UP001521116"/>
    </source>
</evidence>
<feature type="region of interest" description="Disordered" evidence="5">
    <location>
        <begin position="1"/>
        <end position="26"/>
    </location>
</feature>
<reference evidence="7 8" key="1">
    <citation type="submission" date="2024-02" db="EMBL/GenBank/DDBJ databases">
        <title>De novo assembly and annotation of 12 fungi associated with fruit tree decline syndrome in Ontario, Canada.</title>
        <authorList>
            <person name="Sulman M."/>
            <person name="Ellouze W."/>
            <person name="Ilyukhin E."/>
        </authorList>
    </citation>
    <scope>NUCLEOTIDE SEQUENCE [LARGE SCALE GENOMIC DNA]</scope>
    <source>
        <strain evidence="7 8">M1-105</strain>
    </source>
</reference>
<gene>
    <name evidence="7" type="ORF">SLS56_004029</name>
</gene>
<evidence type="ECO:0000313" key="7">
    <source>
        <dbReference type="EMBL" id="KAL1631984.1"/>
    </source>
</evidence>
<organism evidence="7 8">
    <name type="scientific">Neofusicoccum ribis</name>
    <dbReference type="NCBI Taxonomy" id="45134"/>
    <lineage>
        <taxon>Eukaryota</taxon>
        <taxon>Fungi</taxon>
        <taxon>Dikarya</taxon>
        <taxon>Ascomycota</taxon>
        <taxon>Pezizomycotina</taxon>
        <taxon>Dothideomycetes</taxon>
        <taxon>Dothideomycetes incertae sedis</taxon>
        <taxon>Botryosphaeriales</taxon>
        <taxon>Botryosphaeriaceae</taxon>
        <taxon>Neofusicoccum</taxon>
    </lineage>
</organism>
<dbReference type="Gene3D" id="1.20.58.340">
    <property type="entry name" value="Magnesium transport protein CorA, transmembrane region"/>
    <property type="match status" value="1"/>
</dbReference>
<dbReference type="InterPro" id="IPR045863">
    <property type="entry name" value="CorA_TM1_TM2"/>
</dbReference>
<protein>
    <recommendedName>
        <fullName evidence="9">Mg2+ transporter protein</fullName>
    </recommendedName>
</protein>
<evidence type="ECO:0000256" key="5">
    <source>
        <dbReference type="SAM" id="MobiDB-lite"/>
    </source>
</evidence>
<keyword evidence="2 6" id="KW-0812">Transmembrane</keyword>
<dbReference type="EMBL" id="JAJVDC020000035">
    <property type="protein sequence ID" value="KAL1631984.1"/>
    <property type="molecule type" value="Genomic_DNA"/>
</dbReference>
<sequence>MPLRMLEGESDDDTETLVSEPLNEPPSLPILEATKGEFHVFTWIASSNNVSSLAARENRLNAALEEVQKLLLRESHPKDRRAYKSIFMEAKRDQASYSSLREAYEELPMETKDAQYWRRYVTGFIKDAVDIFRFFLPLDCRAPLAACFWEALQRMMTLPIPQNRISRMPTLNKIASSLSDVSQKLSGLEIPSPSQANPPDRFVVAWIHLSLAVCHWNPSNMAAFTHHIETAQEELDGALPDFLRSFQEMPLDARAAAMPLGVASLITQELLMDFTGMRPDLITSYWDYYNQLNRRVDEDPLNRAHQKYINFLKQEIEAVNAVLNQQLNVLKDFSSALMQRRETAKFYFNSAYAVEPTIVDNCIETLEAKINSFEDMRLAAVNLQATNLQMIDFNKDRQEAAVYAFTIVTIIFLPLSFVSGFLGMNTADIRDMPHKQWVFWAAGVPLTILIILLGLLWAGELGNAWRACLRLFDGRGVAGGNKGGGGVRPFEDSSSVVEGPGEGGDEEVGMPRSRARGGLVRRGTVASRR</sequence>
<dbReference type="PANTHER" id="PTHR46494:SF1">
    <property type="entry name" value="CORA FAMILY METAL ION TRANSPORTER (EUROFUNG)"/>
    <property type="match status" value="1"/>
</dbReference>
<accession>A0ABR3SXD9</accession>
<feature type="transmembrane region" description="Helical" evidence="6">
    <location>
        <begin position="437"/>
        <end position="458"/>
    </location>
</feature>
<evidence type="ECO:0000256" key="4">
    <source>
        <dbReference type="ARBA" id="ARBA00023136"/>
    </source>
</evidence>
<feature type="region of interest" description="Disordered" evidence="5">
    <location>
        <begin position="483"/>
        <end position="529"/>
    </location>
</feature>
<feature type="transmembrane region" description="Helical" evidence="6">
    <location>
        <begin position="400"/>
        <end position="425"/>
    </location>
</feature>
<dbReference type="Pfam" id="PF01544">
    <property type="entry name" value="CorA"/>
    <property type="match status" value="1"/>
</dbReference>
<comment type="caution">
    <text evidence="7">The sequence shown here is derived from an EMBL/GenBank/DDBJ whole genome shotgun (WGS) entry which is preliminary data.</text>
</comment>
<name>A0ABR3SXD9_9PEZI</name>
<dbReference type="PANTHER" id="PTHR46494">
    <property type="entry name" value="CORA FAMILY METAL ION TRANSPORTER (EUROFUNG)"/>
    <property type="match status" value="1"/>
</dbReference>
<dbReference type="Proteomes" id="UP001521116">
    <property type="component" value="Unassembled WGS sequence"/>
</dbReference>
<evidence type="ECO:0008006" key="9">
    <source>
        <dbReference type="Google" id="ProtNLM"/>
    </source>
</evidence>